<evidence type="ECO:0000313" key="3">
    <source>
        <dbReference type="Proteomes" id="UP000054248"/>
    </source>
</evidence>
<protein>
    <recommendedName>
        <fullName evidence="1">F-box domain-containing protein</fullName>
    </recommendedName>
</protein>
<accession>A0A0C3MB91</accession>
<dbReference type="InterPro" id="IPR001810">
    <property type="entry name" value="F-box_dom"/>
</dbReference>
<evidence type="ECO:0000259" key="1">
    <source>
        <dbReference type="Pfam" id="PF12937"/>
    </source>
</evidence>
<keyword evidence="3" id="KW-1185">Reference proteome</keyword>
<dbReference type="EMBL" id="KN822966">
    <property type="protein sequence ID" value="KIO31007.1"/>
    <property type="molecule type" value="Genomic_DNA"/>
</dbReference>
<dbReference type="CDD" id="cd09917">
    <property type="entry name" value="F-box_SF"/>
    <property type="match status" value="1"/>
</dbReference>
<reference evidence="2 3" key="1">
    <citation type="submission" date="2014-04" db="EMBL/GenBank/DDBJ databases">
        <authorList>
            <consortium name="DOE Joint Genome Institute"/>
            <person name="Kuo A."/>
            <person name="Girlanda M."/>
            <person name="Perotto S."/>
            <person name="Kohler A."/>
            <person name="Nagy L.G."/>
            <person name="Floudas D."/>
            <person name="Copeland A."/>
            <person name="Barry K.W."/>
            <person name="Cichocki N."/>
            <person name="Veneault-Fourrey C."/>
            <person name="LaButti K."/>
            <person name="Lindquist E.A."/>
            <person name="Lipzen A."/>
            <person name="Lundell T."/>
            <person name="Morin E."/>
            <person name="Murat C."/>
            <person name="Sun H."/>
            <person name="Tunlid A."/>
            <person name="Henrissat B."/>
            <person name="Grigoriev I.V."/>
            <person name="Hibbett D.S."/>
            <person name="Martin F."/>
            <person name="Nordberg H.P."/>
            <person name="Cantor M.N."/>
            <person name="Hua S.X."/>
        </authorList>
    </citation>
    <scope>NUCLEOTIDE SEQUENCE [LARGE SCALE GENOMIC DNA]</scope>
    <source>
        <strain evidence="2 3">MUT 4182</strain>
    </source>
</reference>
<dbReference type="HOGENOM" id="CLU_021164_5_3_1"/>
<dbReference type="InterPro" id="IPR036047">
    <property type="entry name" value="F-box-like_dom_sf"/>
</dbReference>
<organism evidence="2 3">
    <name type="scientific">Tulasnella calospora MUT 4182</name>
    <dbReference type="NCBI Taxonomy" id="1051891"/>
    <lineage>
        <taxon>Eukaryota</taxon>
        <taxon>Fungi</taxon>
        <taxon>Dikarya</taxon>
        <taxon>Basidiomycota</taxon>
        <taxon>Agaricomycotina</taxon>
        <taxon>Agaricomycetes</taxon>
        <taxon>Cantharellales</taxon>
        <taxon>Tulasnellaceae</taxon>
        <taxon>Tulasnella</taxon>
    </lineage>
</organism>
<dbReference type="Gene3D" id="1.20.1280.50">
    <property type="match status" value="1"/>
</dbReference>
<dbReference type="AlphaFoldDB" id="A0A0C3MB91"/>
<dbReference type="Pfam" id="PF12937">
    <property type="entry name" value="F-box-like"/>
    <property type="match status" value="1"/>
</dbReference>
<dbReference type="OrthoDB" id="3222392at2759"/>
<gene>
    <name evidence="2" type="ORF">M407DRAFT_19889</name>
</gene>
<reference evidence="3" key="2">
    <citation type="submission" date="2015-01" db="EMBL/GenBank/DDBJ databases">
        <title>Evolutionary Origins and Diversification of the Mycorrhizal Mutualists.</title>
        <authorList>
            <consortium name="DOE Joint Genome Institute"/>
            <consortium name="Mycorrhizal Genomics Consortium"/>
            <person name="Kohler A."/>
            <person name="Kuo A."/>
            <person name="Nagy L.G."/>
            <person name="Floudas D."/>
            <person name="Copeland A."/>
            <person name="Barry K.W."/>
            <person name="Cichocki N."/>
            <person name="Veneault-Fourrey C."/>
            <person name="LaButti K."/>
            <person name="Lindquist E.A."/>
            <person name="Lipzen A."/>
            <person name="Lundell T."/>
            <person name="Morin E."/>
            <person name="Murat C."/>
            <person name="Riley R."/>
            <person name="Ohm R."/>
            <person name="Sun H."/>
            <person name="Tunlid A."/>
            <person name="Henrissat B."/>
            <person name="Grigoriev I.V."/>
            <person name="Hibbett D.S."/>
            <person name="Martin F."/>
        </authorList>
    </citation>
    <scope>NUCLEOTIDE SEQUENCE [LARGE SCALE GENOMIC DNA]</scope>
    <source>
        <strain evidence="3">MUT 4182</strain>
    </source>
</reference>
<dbReference type="SUPFAM" id="SSF81383">
    <property type="entry name" value="F-box domain"/>
    <property type="match status" value="1"/>
</dbReference>
<name>A0A0C3MB91_9AGAM</name>
<sequence length="502" mass="56345">MSEPDLKNTSDGISNRALPPFIDHPSLDISEILINIFSKCDRSTSAASSCVCRTWSDLAVDQLWSSLPSLLPLLRILLPLVVIDDIFDFDRKARPPNWKRFWALTSKVRTLIHDDGQKGGANESPTQLSGRIAPNAISYLLLHQSWADRQFLLPKLERIEWAANWEHSLHQAFYFMSPALRELSIDIGESMPPNLVSRTLESLAPLPPMNVTTLIIKTRYPGQGWDLQLAPTVASFVKFQPTLLLLDVGGMWSRSEVVESLIQHTSLMSLELLLHFDTLSELRSSLELLAHQCPRISRFTYALPGSFPLLTPRDAMEPLLSCRLLAQFEIFHHSGLPVDSDDIKRMAQAWREMEVLRLCADTTDTIHVGTPLALLLEFAEEFSPHLRRLALNFLFDVHLPKPNVVWTSFPSLEILGAGTSKPGSTAQAILIGEFLACVCSEQTELAYIWCNGWRCEAFDTTGWKNGPEASHWVEVAAVMDCGRRIQEAAMAKALRVNEAKRT</sequence>
<dbReference type="Proteomes" id="UP000054248">
    <property type="component" value="Unassembled WGS sequence"/>
</dbReference>
<evidence type="ECO:0000313" key="2">
    <source>
        <dbReference type="EMBL" id="KIO31007.1"/>
    </source>
</evidence>
<proteinExistence type="predicted"/>
<feature type="domain" description="F-box" evidence="1">
    <location>
        <begin position="30"/>
        <end position="66"/>
    </location>
</feature>